<feature type="domain" description="Integrase catalytic" evidence="1">
    <location>
        <begin position="151"/>
        <end position="331"/>
    </location>
</feature>
<dbReference type="Gene3D" id="3.30.420.10">
    <property type="entry name" value="Ribonuclease H-like superfamily/Ribonuclease H"/>
    <property type="match status" value="1"/>
</dbReference>
<dbReference type="InterPro" id="IPR036397">
    <property type="entry name" value="RNaseH_sf"/>
</dbReference>
<sequence>MSLRLLYLIFLRLVGLLVLLGRTSASKDAELLVLRHEVTVLRRGNPKPRLDWADRAVFAALVRLLLKGLRLHRLVTPSTILRRHHRLIAAKWTYPHRHGRPPVNEAIAGLIERMATENHSWGYKRIQGELLKLGHQVGASTIRRILKRARIPPAPSRHTDTTWRQFLRTQASTRLACDFFHVDCALTLQRISAFFVLEVGSRYAHILGTTTNPGGGWTTQQIRNLVMDLGDRVDEFRFLIRDRAGQFAASFDAVLADVAIKTVRIPPRCPRANCYAERFVLTARTELTDRMLVLSQRHLNAVLAEYIRHYNGRRPHRSRDLRPPRPTYLVANLNSQRIKRQRLLGSLINEYERAA</sequence>
<evidence type="ECO:0000259" key="1">
    <source>
        <dbReference type="PROSITE" id="PS50994"/>
    </source>
</evidence>
<dbReference type="InterPro" id="IPR001584">
    <property type="entry name" value="Integrase_cat-core"/>
</dbReference>
<organism evidence="2 3">
    <name type="scientific">Kutzneria albida DSM 43870</name>
    <dbReference type="NCBI Taxonomy" id="1449976"/>
    <lineage>
        <taxon>Bacteria</taxon>
        <taxon>Bacillati</taxon>
        <taxon>Actinomycetota</taxon>
        <taxon>Actinomycetes</taxon>
        <taxon>Pseudonocardiales</taxon>
        <taxon>Pseudonocardiaceae</taxon>
        <taxon>Kutzneria</taxon>
    </lineage>
</organism>
<dbReference type="Proteomes" id="UP000019225">
    <property type="component" value="Chromosome"/>
</dbReference>
<proteinExistence type="predicted"/>
<dbReference type="EMBL" id="CP007155">
    <property type="protein sequence ID" value="AHH98842.1"/>
    <property type="molecule type" value="Genomic_DNA"/>
</dbReference>
<dbReference type="AlphaFoldDB" id="W5WD91"/>
<dbReference type="InterPro" id="IPR012337">
    <property type="entry name" value="RNaseH-like_sf"/>
</dbReference>
<reference evidence="2 3" key="1">
    <citation type="journal article" date="2014" name="BMC Genomics">
        <title>Complete genome sequence of producer of the glycopeptide antibiotic Aculeximycin Kutzneria albida DSM 43870T, a representative of minor genus of Pseudonocardiaceae.</title>
        <authorList>
            <person name="Rebets Y."/>
            <person name="Tokovenko B."/>
            <person name="Lushchyk I."/>
            <person name="Ruckert C."/>
            <person name="Zaburannyi N."/>
            <person name="Bechthold A."/>
            <person name="Kalinowski J."/>
            <person name="Luzhetskyy A."/>
        </authorList>
    </citation>
    <scope>NUCLEOTIDE SEQUENCE [LARGE SCALE GENOMIC DNA]</scope>
    <source>
        <strain evidence="2">DSM 43870</strain>
    </source>
</reference>
<accession>W5WD91</accession>
<dbReference type="PATRIC" id="fig|1449976.3.peg.5490"/>
<dbReference type="GO" id="GO:0015074">
    <property type="term" value="P:DNA integration"/>
    <property type="evidence" value="ECO:0007669"/>
    <property type="project" value="InterPro"/>
</dbReference>
<keyword evidence="3" id="KW-1185">Reference proteome</keyword>
<gene>
    <name evidence="2" type="ORF">KALB_5480</name>
</gene>
<dbReference type="SUPFAM" id="SSF53098">
    <property type="entry name" value="Ribonuclease H-like"/>
    <property type="match status" value="1"/>
</dbReference>
<dbReference type="OrthoDB" id="1551204at2"/>
<dbReference type="KEGG" id="kal:KALB_5480"/>
<dbReference type="PROSITE" id="PS50994">
    <property type="entry name" value="INTEGRASE"/>
    <property type="match status" value="1"/>
</dbReference>
<evidence type="ECO:0000313" key="3">
    <source>
        <dbReference type="Proteomes" id="UP000019225"/>
    </source>
</evidence>
<dbReference type="Pfam" id="PF13683">
    <property type="entry name" value="rve_3"/>
    <property type="match status" value="1"/>
</dbReference>
<protein>
    <recommendedName>
        <fullName evidence="1">Integrase catalytic domain-containing protein</fullName>
    </recommendedName>
</protein>
<evidence type="ECO:0000313" key="2">
    <source>
        <dbReference type="EMBL" id="AHH98842.1"/>
    </source>
</evidence>
<name>W5WD91_9PSEU</name>
<dbReference type="STRING" id="1449976.KALB_5480"/>
<dbReference type="GO" id="GO:0003676">
    <property type="term" value="F:nucleic acid binding"/>
    <property type="evidence" value="ECO:0007669"/>
    <property type="project" value="InterPro"/>
</dbReference>
<dbReference type="HOGENOM" id="CLU_064679_0_0_11"/>
<dbReference type="RefSeq" id="WP_025358794.1">
    <property type="nucleotide sequence ID" value="NZ_CP007155.1"/>
</dbReference>
<dbReference type="eggNOG" id="COG2801">
    <property type="taxonomic scope" value="Bacteria"/>
</dbReference>